<gene>
    <name evidence="1" type="ORF">LCGC14_1769460</name>
</gene>
<sequence>MPSITAAGLFGLTLEKFFIDTAGVSLEAETNKIALVQDGYTPNFDTHDFHADLTNEVTGTNYTVEGEAATTTEITLSSGTLKFDAADTVYATVTISDAMAGVLALAVGSSATNQLVVLQDFVTAASATAANFTIQHNASGIFTLDYTP</sequence>
<dbReference type="AlphaFoldDB" id="A0A0F9GYN8"/>
<dbReference type="EMBL" id="LAZR01016570">
    <property type="protein sequence ID" value="KKM03934.1"/>
    <property type="molecule type" value="Genomic_DNA"/>
</dbReference>
<organism evidence="1">
    <name type="scientific">marine sediment metagenome</name>
    <dbReference type="NCBI Taxonomy" id="412755"/>
    <lineage>
        <taxon>unclassified sequences</taxon>
        <taxon>metagenomes</taxon>
        <taxon>ecological metagenomes</taxon>
    </lineage>
</organism>
<protein>
    <submittedName>
        <fullName evidence="1">Uncharacterized protein</fullName>
    </submittedName>
</protein>
<comment type="caution">
    <text evidence="1">The sequence shown here is derived from an EMBL/GenBank/DDBJ whole genome shotgun (WGS) entry which is preliminary data.</text>
</comment>
<proteinExistence type="predicted"/>
<name>A0A0F9GYN8_9ZZZZ</name>
<evidence type="ECO:0000313" key="1">
    <source>
        <dbReference type="EMBL" id="KKM03934.1"/>
    </source>
</evidence>
<accession>A0A0F9GYN8</accession>
<reference evidence="1" key="1">
    <citation type="journal article" date="2015" name="Nature">
        <title>Complex archaea that bridge the gap between prokaryotes and eukaryotes.</title>
        <authorList>
            <person name="Spang A."/>
            <person name="Saw J.H."/>
            <person name="Jorgensen S.L."/>
            <person name="Zaremba-Niedzwiedzka K."/>
            <person name="Martijn J."/>
            <person name="Lind A.E."/>
            <person name="van Eijk R."/>
            <person name="Schleper C."/>
            <person name="Guy L."/>
            <person name="Ettema T.J."/>
        </authorList>
    </citation>
    <scope>NUCLEOTIDE SEQUENCE</scope>
</reference>